<dbReference type="Proteomes" id="UP001159364">
    <property type="component" value="Linkage Group LG09"/>
</dbReference>
<dbReference type="InterPro" id="IPR017930">
    <property type="entry name" value="Myb_dom"/>
</dbReference>
<dbReference type="PANTHER" id="PTHR10641:SF1358">
    <property type="entry name" value="MYB TRANSCRIPTION FACTOR"/>
    <property type="match status" value="1"/>
</dbReference>
<feature type="domain" description="HTH myb-type" evidence="6">
    <location>
        <begin position="62"/>
        <end position="116"/>
    </location>
</feature>
<dbReference type="PANTHER" id="PTHR10641">
    <property type="entry name" value="MYB FAMILY TRANSCRIPTION FACTOR"/>
    <property type="match status" value="1"/>
</dbReference>
<protein>
    <submittedName>
        <fullName evidence="7">Uncharacterized protein</fullName>
    </submittedName>
</protein>
<dbReference type="EMBL" id="JAIWQS010000009">
    <property type="protein sequence ID" value="KAJ8754348.1"/>
    <property type="molecule type" value="Genomic_DNA"/>
</dbReference>
<evidence type="ECO:0000256" key="2">
    <source>
        <dbReference type="ARBA" id="ARBA00022737"/>
    </source>
</evidence>
<keyword evidence="4" id="KW-0539">Nucleus</keyword>
<organism evidence="7 8">
    <name type="scientific">Erythroxylum novogranatense</name>
    <dbReference type="NCBI Taxonomy" id="1862640"/>
    <lineage>
        <taxon>Eukaryota</taxon>
        <taxon>Viridiplantae</taxon>
        <taxon>Streptophyta</taxon>
        <taxon>Embryophyta</taxon>
        <taxon>Tracheophyta</taxon>
        <taxon>Spermatophyta</taxon>
        <taxon>Magnoliopsida</taxon>
        <taxon>eudicotyledons</taxon>
        <taxon>Gunneridae</taxon>
        <taxon>Pentapetalae</taxon>
        <taxon>rosids</taxon>
        <taxon>fabids</taxon>
        <taxon>Malpighiales</taxon>
        <taxon>Erythroxylaceae</taxon>
        <taxon>Erythroxylum</taxon>
    </lineage>
</organism>
<dbReference type="SUPFAM" id="SSF46689">
    <property type="entry name" value="Homeodomain-like"/>
    <property type="match status" value="1"/>
</dbReference>
<dbReference type="GO" id="GO:0003677">
    <property type="term" value="F:DNA binding"/>
    <property type="evidence" value="ECO:0007669"/>
    <property type="project" value="UniProtKB-KW"/>
</dbReference>
<dbReference type="AlphaFoldDB" id="A0AAV8SQ89"/>
<evidence type="ECO:0000256" key="4">
    <source>
        <dbReference type="ARBA" id="ARBA00023242"/>
    </source>
</evidence>
<sequence>MVRSPCCTDANLKKGPWTPEEDEKLRDYINRNGHENWKQVSKLAGLNRCGKSCRLRWTNYLRPDIKRGPFSEEEERDIIKLHLVLGNKWSRIAAHLPGRTDNEIKNFWNTHIRRKLHQTYKTRTGLNHPINLPQLLAATHFGVNLFSPWNNILTLHADVSQLAKLQLLQNVIQMMNTTTLPSLEYFTTLLGSQGLTNGATNFVTEKIYPNIGIGTLNASANPFQNNDFQVIPDSFQGMLDHESLNSLTSNSCHPNVGSASVHPESSVVKQVESNSNDLLNYSTSSPASTVFESLDNILDDENGGSYWKDILYQYEHVPPLAWHSSIV</sequence>
<evidence type="ECO:0000256" key="1">
    <source>
        <dbReference type="ARBA" id="ARBA00004123"/>
    </source>
</evidence>
<reference evidence="7 8" key="1">
    <citation type="submission" date="2021-09" db="EMBL/GenBank/DDBJ databases">
        <title>Genomic insights and catalytic innovation underlie evolution of tropane alkaloids biosynthesis.</title>
        <authorList>
            <person name="Wang Y.-J."/>
            <person name="Tian T."/>
            <person name="Huang J.-P."/>
            <person name="Huang S.-X."/>
        </authorList>
    </citation>
    <scope>NUCLEOTIDE SEQUENCE [LARGE SCALE GENOMIC DNA]</scope>
    <source>
        <strain evidence="7">KIB-2018</strain>
        <tissue evidence="7">Leaf</tissue>
    </source>
</reference>
<gene>
    <name evidence="7" type="ORF">K2173_002799</name>
</gene>
<dbReference type="InterPro" id="IPR015495">
    <property type="entry name" value="Myb_TF_plants"/>
</dbReference>
<dbReference type="InterPro" id="IPR009057">
    <property type="entry name" value="Homeodomain-like_sf"/>
</dbReference>
<dbReference type="CDD" id="cd00167">
    <property type="entry name" value="SANT"/>
    <property type="match status" value="2"/>
</dbReference>
<evidence type="ECO:0000259" key="5">
    <source>
        <dbReference type="PROSITE" id="PS50090"/>
    </source>
</evidence>
<evidence type="ECO:0000256" key="3">
    <source>
        <dbReference type="ARBA" id="ARBA00023125"/>
    </source>
</evidence>
<evidence type="ECO:0000313" key="7">
    <source>
        <dbReference type="EMBL" id="KAJ8754348.1"/>
    </source>
</evidence>
<dbReference type="SMART" id="SM00717">
    <property type="entry name" value="SANT"/>
    <property type="match status" value="2"/>
</dbReference>
<feature type="domain" description="Myb-like" evidence="5">
    <location>
        <begin position="62"/>
        <end position="112"/>
    </location>
</feature>
<proteinExistence type="predicted"/>
<feature type="domain" description="HTH myb-type" evidence="6">
    <location>
        <begin position="9"/>
        <end position="61"/>
    </location>
</feature>
<dbReference type="PROSITE" id="PS50090">
    <property type="entry name" value="MYB_LIKE"/>
    <property type="match status" value="2"/>
</dbReference>
<dbReference type="GO" id="GO:0005634">
    <property type="term" value="C:nucleus"/>
    <property type="evidence" value="ECO:0007669"/>
    <property type="project" value="UniProtKB-SubCell"/>
</dbReference>
<comment type="caution">
    <text evidence="7">The sequence shown here is derived from an EMBL/GenBank/DDBJ whole genome shotgun (WGS) entry which is preliminary data.</text>
</comment>
<keyword evidence="8" id="KW-1185">Reference proteome</keyword>
<accession>A0AAV8SQ89</accession>
<feature type="domain" description="Myb-like" evidence="5">
    <location>
        <begin position="9"/>
        <end position="61"/>
    </location>
</feature>
<dbReference type="InterPro" id="IPR001005">
    <property type="entry name" value="SANT/Myb"/>
</dbReference>
<evidence type="ECO:0000313" key="8">
    <source>
        <dbReference type="Proteomes" id="UP001159364"/>
    </source>
</evidence>
<name>A0AAV8SQ89_9ROSI</name>
<dbReference type="FunFam" id="1.10.10.60:FF:000001">
    <property type="entry name" value="MYB-related transcription factor"/>
    <property type="match status" value="1"/>
</dbReference>
<dbReference type="PROSITE" id="PS51294">
    <property type="entry name" value="HTH_MYB"/>
    <property type="match status" value="2"/>
</dbReference>
<keyword evidence="2" id="KW-0677">Repeat</keyword>
<dbReference type="Pfam" id="PF00249">
    <property type="entry name" value="Myb_DNA-binding"/>
    <property type="match status" value="2"/>
</dbReference>
<dbReference type="FunFam" id="1.10.10.60:FF:000039">
    <property type="entry name" value="MYB transcription factor"/>
    <property type="match status" value="1"/>
</dbReference>
<evidence type="ECO:0000259" key="6">
    <source>
        <dbReference type="PROSITE" id="PS51294"/>
    </source>
</evidence>
<dbReference type="Gene3D" id="1.10.10.60">
    <property type="entry name" value="Homeodomain-like"/>
    <property type="match status" value="2"/>
</dbReference>
<comment type="subcellular location">
    <subcellularLocation>
        <location evidence="1">Nucleus</location>
    </subcellularLocation>
</comment>
<keyword evidence="3" id="KW-0238">DNA-binding</keyword>